<sequence length="359" mass="39563">MRRQHLETFQPVCPVCRAATGQIHFLELATVIKEVDDHIVEGLLHCSNIQCQREYPIIDGVPLIIRDIRSYLSENVFQVCQRTDLSETIESVLGDCCGHGSTLDAIRQHISCYGWDHYGDLDPEESPVDPKPGSMLRVLQHGLELSELKSADLQTVLDVGCSVGRGTFALAEELDRPILGVDLNFPMLRIAAGALRDGVVRYPRRRVGVVYDRREFPVTFPSAHLVDFWACDATALPFVEQSVDAAFSMNLLDCVHSPMEFLAALGSVLKPGGSAVLACPYDWSSSATSMEGWLGGHSQRGPGAGASEPVLRQLLSPDHPQSLTTLRLVVEDNGPWHVRMHDRNVVSYDSHLVVAQKCS</sequence>
<organism evidence="2 3">
    <name type="scientific">Stieleria neptunia</name>
    <dbReference type="NCBI Taxonomy" id="2527979"/>
    <lineage>
        <taxon>Bacteria</taxon>
        <taxon>Pseudomonadati</taxon>
        <taxon>Planctomycetota</taxon>
        <taxon>Planctomycetia</taxon>
        <taxon>Pirellulales</taxon>
        <taxon>Pirellulaceae</taxon>
        <taxon>Stieleria</taxon>
    </lineage>
</organism>
<reference evidence="2 3" key="1">
    <citation type="submission" date="2019-03" db="EMBL/GenBank/DDBJ databases">
        <title>Deep-cultivation of Planctomycetes and their phenomic and genomic characterization uncovers novel biology.</title>
        <authorList>
            <person name="Wiegand S."/>
            <person name="Jogler M."/>
            <person name="Boedeker C."/>
            <person name="Pinto D."/>
            <person name="Vollmers J."/>
            <person name="Rivas-Marin E."/>
            <person name="Kohn T."/>
            <person name="Peeters S.H."/>
            <person name="Heuer A."/>
            <person name="Rast P."/>
            <person name="Oberbeckmann S."/>
            <person name="Bunk B."/>
            <person name="Jeske O."/>
            <person name="Meyerdierks A."/>
            <person name="Storesund J.E."/>
            <person name="Kallscheuer N."/>
            <person name="Luecker S."/>
            <person name="Lage O.M."/>
            <person name="Pohl T."/>
            <person name="Merkel B.J."/>
            <person name="Hornburger P."/>
            <person name="Mueller R.-W."/>
            <person name="Bruemmer F."/>
            <person name="Labrenz M."/>
            <person name="Spormann A.M."/>
            <person name="Op den Camp H."/>
            <person name="Overmann J."/>
            <person name="Amann R."/>
            <person name="Jetten M.S.M."/>
            <person name="Mascher T."/>
            <person name="Medema M.H."/>
            <person name="Devos D.P."/>
            <person name="Kaster A.-K."/>
            <person name="Ovreas L."/>
            <person name="Rohde M."/>
            <person name="Galperin M.Y."/>
            <person name="Jogler C."/>
        </authorList>
    </citation>
    <scope>NUCLEOTIDE SEQUENCE [LARGE SCALE GENOMIC DNA]</scope>
    <source>
        <strain evidence="2 3">Enr13</strain>
    </source>
</reference>
<evidence type="ECO:0000313" key="2">
    <source>
        <dbReference type="EMBL" id="QDV42195.1"/>
    </source>
</evidence>
<dbReference type="RefSeq" id="WP_145385864.1">
    <property type="nucleotide sequence ID" value="NZ_CP037423.1"/>
</dbReference>
<dbReference type="AlphaFoldDB" id="A0A518HMW3"/>
<dbReference type="OrthoDB" id="9768004at2"/>
<gene>
    <name evidence="2" type="ORF">Enr13x_20380</name>
</gene>
<protein>
    <recommendedName>
        <fullName evidence="1">Methyltransferase type 11 domain-containing protein</fullName>
    </recommendedName>
</protein>
<proteinExistence type="predicted"/>
<dbReference type="Proteomes" id="UP000319004">
    <property type="component" value="Chromosome"/>
</dbReference>
<dbReference type="PANTHER" id="PTHR45445:SF2">
    <property type="entry name" value="METHYLTRANSFERASE TYPE 11 DOMAIN-CONTAINING PROTEIN"/>
    <property type="match status" value="1"/>
</dbReference>
<evidence type="ECO:0000313" key="3">
    <source>
        <dbReference type="Proteomes" id="UP000319004"/>
    </source>
</evidence>
<dbReference type="GO" id="GO:0008757">
    <property type="term" value="F:S-adenosylmethionine-dependent methyltransferase activity"/>
    <property type="evidence" value="ECO:0007669"/>
    <property type="project" value="InterPro"/>
</dbReference>
<dbReference type="InterPro" id="IPR029063">
    <property type="entry name" value="SAM-dependent_MTases_sf"/>
</dbReference>
<dbReference type="CDD" id="cd02440">
    <property type="entry name" value="AdoMet_MTases"/>
    <property type="match status" value="1"/>
</dbReference>
<accession>A0A518HMW3</accession>
<name>A0A518HMW3_9BACT</name>
<dbReference type="PANTHER" id="PTHR45445">
    <property type="match status" value="1"/>
</dbReference>
<keyword evidence="3" id="KW-1185">Reference proteome</keyword>
<dbReference type="KEGG" id="snep:Enr13x_20380"/>
<dbReference type="Gene3D" id="3.40.50.150">
    <property type="entry name" value="Vaccinia Virus protein VP39"/>
    <property type="match status" value="1"/>
</dbReference>
<dbReference type="Pfam" id="PF08241">
    <property type="entry name" value="Methyltransf_11"/>
    <property type="match status" value="1"/>
</dbReference>
<dbReference type="InterPro" id="IPR013216">
    <property type="entry name" value="Methyltransf_11"/>
</dbReference>
<dbReference type="EMBL" id="CP037423">
    <property type="protein sequence ID" value="QDV42195.1"/>
    <property type="molecule type" value="Genomic_DNA"/>
</dbReference>
<dbReference type="SUPFAM" id="SSF53335">
    <property type="entry name" value="S-adenosyl-L-methionine-dependent methyltransferases"/>
    <property type="match status" value="1"/>
</dbReference>
<evidence type="ECO:0000259" key="1">
    <source>
        <dbReference type="Pfam" id="PF08241"/>
    </source>
</evidence>
<feature type="domain" description="Methyltransferase type 11" evidence="1">
    <location>
        <begin position="157"/>
        <end position="276"/>
    </location>
</feature>